<protein>
    <recommendedName>
        <fullName evidence="4">CMP/dCMP-type deaminase domain-containing protein</fullName>
    </recommendedName>
</protein>
<evidence type="ECO:0000313" key="3">
    <source>
        <dbReference type="Proteomes" id="UP000799436"/>
    </source>
</evidence>
<keyword evidence="3" id="KW-1185">Reference proteome</keyword>
<evidence type="ECO:0000256" key="1">
    <source>
        <dbReference type="SAM" id="MobiDB-lite"/>
    </source>
</evidence>
<organism evidence="2 3">
    <name type="scientific">Teratosphaeria nubilosa</name>
    <dbReference type="NCBI Taxonomy" id="161662"/>
    <lineage>
        <taxon>Eukaryota</taxon>
        <taxon>Fungi</taxon>
        <taxon>Dikarya</taxon>
        <taxon>Ascomycota</taxon>
        <taxon>Pezizomycotina</taxon>
        <taxon>Dothideomycetes</taxon>
        <taxon>Dothideomycetidae</taxon>
        <taxon>Mycosphaerellales</taxon>
        <taxon>Teratosphaeriaceae</taxon>
        <taxon>Teratosphaeria</taxon>
    </lineage>
</organism>
<feature type="region of interest" description="Disordered" evidence="1">
    <location>
        <begin position="1"/>
        <end position="27"/>
    </location>
</feature>
<evidence type="ECO:0008006" key="4">
    <source>
        <dbReference type="Google" id="ProtNLM"/>
    </source>
</evidence>
<dbReference type="OrthoDB" id="9972196at2759"/>
<feature type="compositionally biased region" description="Pro residues" evidence="1">
    <location>
        <begin position="1"/>
        <end position="10"/>
    </location>
</feature>
<proteinExistence type="predicted"/>
<feature type="region of interest" description="Disordered" evidence="1">
    <location>
        <begin position="96"/>
        <end position="118"/>
    </location>
</feature>
<accession>A0A6G1KXB4</accession>
<sequence length="213" mass="23208">MRKSEPPQPEPMLLQKGHTSSNTVDRKKHTRLLGADLYVARLGWNKSRERLGNALTAAVLPAPPTSNYAIPQALHRDAMNEDSNAVLTSSAASLSSTASSSSGSLHDELLDPLPRPSHPNPPTSLDFCAPAASCVRESRPCYRCISYMHSVGIKRVFWTNDDGVWEGGKVRDLVDALDNSMESVADGGPLGNSVFVTKHEVLMLKRMMGEEKK</sequence>
<evidence type="ECO:0000313" key="2">
    <source>
        <dbReference type="EMBL" id="KAF2765266.1"/>
    </source>
</evidence>
<dbReference type="EMBL" id="ML995896">
    <property type="protein sequence ID" value="KAF2765266.1"/>
    <property type="molecule type" value="Genomic_DNA"/>
</dbReference>
<reference evidence="2" key="1">
    <citation type="journal article" date="2020" name="Stud. Mycol.">
        <title>101 Dothideomycetes genomes: a test case for predicting lifestyles and emergence of pathogens.</title>
        <authorList>
            <person name="Haridas S."/>
            <person name="Albert R."/>
            <person name="Binder M."/>
            <person name="Bloem J."/>
            <person name="Labutti K."/>
            <person name="Salamov A."/>
            <person name="Andreopoulos B."/>
            <person name="Baker S."/>
            <person name="Barry K."/>
            <person name="Bills G."/>
            <person name="Bluhm B."/>
            <person name="Cannon C."/>
            <person name="Castanera R."/>
            <person name="Culley D."/>
            <person name="Daum C."/>
            <person name="Ezra D."/>
            <person name="Gonzalez J."/>
            <person name="Henrissat B."/>
            <person name="Kuo A."/>
            <person name="Liang C."/>
            <person name="Lipzen A."/>
            <person name="Lutzoni F."/>
            <person name="Magnuson J."/>
            <person name="Mondo S."/>
            <person name="Nolan M."/>
            <person name="Ohm R."/>
            <person name="Pangilinan J."/>
            <person name="Park H.-J."/>
            <person name="Ramirez L."/>
            <person name="Alfaro M."/>
            <person name="Sun H."/>
            <person name="Tritt A."/>
            <person name="Yoshinaga Y."/>
            <person name="Zwiers L.-H."/>
            <person name="Turgeon B."/>
            <person name="Goodwin S."/>
            <person name="Spatafora J."/>
            <person name="Crous P."/>
            <person name="Grigoriev I."/>
        </authorList>
    </citation>
    <scope>NUCLEOTIDE SEQUENCE</scope>
    <source>
        <strain evidence="2">CBS 116005</strain>
    </source>
</reference>
<dbReference type="AlphaFoldDB" id="A0A6G1KXB4"/>
<name>A0A6G1KXB4_9PEZI</name>
<gene>
    <name evidence="2" type="ORF">EJ03DRAFT_210745</name>
</gene>
<dbReference type="Proteomes" id="UP000799436">
    <property type="component" value="Unassembled WGS sequence"/>
</dbReference>